<keyword evidence="3" id="KW-1185">Reference proteome</keyword>
<dbReference type="Gene3D" id="3.30.70.260">
    <property type="match status" value="2"/>
</dbReference>
<dbReference type="PROSITE" id="PS51671">
    <property type="entry name" value="ACT"/>
    <property type="match status" value="1"/>
</dbReference>
<protein>
    <recommendedName>
        <fullName evidence="1">ACT domain-containing protein</fullName>
    </recommendedName>
</protein>
<gene>
    <name evidence="2" type="ORF">CTAYLR_002080</name>
</gene>
<evidence type="ECO:0000313" key="2">
    <source>
        <dbReference type="EMBL" id="KAJ8612840.1"/>
    </source>
</evidence>
<reference evidence="2" key="1">
    <citation type="submission" date="2023-01" db="EMBL/GenBank/DDBJ databases">
        <title>Metagenome sequencing of chrysophaentin producing Chrysophaeum taylorii.</title>
        <authorList>
            <person name="Davison J."/>
            <person name="Bewley C."/>
        </authorList>
    </citation>
    <scope>NUCLEOTIDE SEQUENCE</scope>
    <source>
        <strain evidence="2">NIES-1699</strain>
    </source>
</reference>
<sequence length="206" mass="22510">MRAARRYIVQMPRGEVPQFFVRVDGTHRSGLMKDAAKLIASRGASIASSQKIVLGQKFSLLMHVWVPGTAPKAEEFQKELSKAVGSGVSCVVDKLDAGSSDEYKLARCPLERRLTITCPQRPGLIFAVTDLLTAQGCNIPKLETKTYFAADETVFHLDALVQLPEAANADTVGKELELIMETNIDRGLKISWDDSGAHRINVLEGA</sequence>
<evidence type="ECO:0000259" key="1">
    <source>
        <dbReference type="PROSITE" id="PS51671"/>
    </source>
</evidence>
<dbReference type="InterPro" id="IPR045865">
    <property type="entry name" value="ACT-like_dom_sf"/>
</dbReference>
<comment type="caution">
    <text evidence="2">The sequence shown here is derived from an EMBL/GenBank/DDBJ whole genome shotgun (WGS) entry which is preliminary data.</text>
</comment>
<dbReference type="AlphaFoldDB" id="A0AAD7UMK4"/>
<dbReference type="PANTHER" id="PTHR34875">
    <property type="entry name" value="UPF0237 PROTEIN MJ1558"/>
    <property type="match status" value="1"/>
</dbReference>
<dbReference type="PANTHER" id="PTHR34875:SF6">
    <property type="entry name" value="UPF0237 PROTEIN MJ1558"/>
    <property type="match status" value="1"/>
</dbReference>
<dbReference type="InterPro" id="IPR002912">
    <property type="entry name" value="ACT_dom"/>
</dbReference>
<dbReference type="InterPro" id="IPR050990">
    <property type="entry name" value="UPF0237/GcvR_regulator"/>
</dbReference>
<dbReference type="EMBL" id="JAQMWT010000040">
    <property type="protein sequence ID" value="KAJ8612840.1"/>
    <property type="molecule type" value="Genomic_DNA"/>
</dbReference>
<dbReference type="SUPFAM" id="SSF55021">
    <property type="entry name" value="ACT-like"/>
    <property type="match status" value="2"/>
</dbReference>
<accession>A0AAD7UMK4</accession>
<evidence type="ECO:0000313" key="3">
    <source>
        <dbReference type="Proteomes" id="UP001230188"/>
    </source>
</evidence>
<name>A0AAD7UMK4_9STRA</name>
<proteinExistence type="predicted"/>
<dbReference type="Proteomes" id="UP001230188">
    <property type="component" value="Unassembled WGS sequence"/>
</dbReference>
<feature type="domain" description="ACT" evidence="1">
    <location>
        <begin position="113"/>
        <end position="193"/>
    </location>
</feature>
<organism evidence="2 3">
    <name type="scientific">Chrysophaeum taylorii</name>
    <dbReference type="NCBI Taxonomy" id="2483200"/>
    <lineage>
        <taxon>Eukaryota</taxon>
        <taxon>Sar</taxon>
        <taxon>Stramenopiles</taxon>
        <taxon>Ochrophyta</taxon>
        <taxon>Pelagophyceae</taxon>
        <taxon>Pelagomonadales</taxon>
        <taxon>Pelagomonadaceae</taxon>
        <taxon>Chrysophaeum</taxon>
    </lineage>
</organism>
<dbReference type="Pfam" id="PF13740">
    <property type="entry name" value="ACT_6"/>
    <property type="match status" value="1"/>
</dbReference>